<feature type="non-terminal residue" evidence="2">
    <location>
        <position position="1"/>
    </location>
</feature>
<reference evidence="2" key="1">
    <citation type="submission" date="2021-02" db="EMBL/GenBank/DDBJ databases">
        <authorList>
            <person name="Nowell W R."/>
        </authorList>
    </citation>
    <scope>NUCLEOTIDE SEQUENCE</scope>
</reference>
<name>A0A815FNJ1_9BILA</name>
<feature type="compositionally biased region" description="Basic and acidic residues" evidence="1">
    <location>
        <begin position="1"/>
        <end position="23"/>
    </location>
</feature>
<dbReference type="AlphaFoldDB" id="A0A815FNJ1"/>
<evidence type="ECO:0000313" key="4">
    <source>
        <dbReference type="Proteomes" id="UP000663854"/>
    </source>
</evidence>
<dbReference type="EMBL" id="CAJNOH010003258">
    <property type="protein sequence ID" value="CAF1329557.1"/>
    <property type="molecule type" value="Genomic_DNA"/>
</dbReference>
<feature type="region of interest" description="Disordered" evidence="1">
    <location>
        <begin position="1"/>
        <end position="44"/>
    </location>
</feature>
<gene>
    <name evidence="3" type="ORF">JXQ802_LOCUS47214</name>
    <name evidence="2" type="ORF">PYM288_LOCUS31337</name>
</gene>
<dbReference type="Proteomes" id="UP000663854">
    <property type="component" value="Unassembled WGS sequence"/>
</dbReference>
<evidence type="ECO:0000313" key="3">
    <source>
        <dbReference type="EMBL" id="CAF1590815.1"/>
    </source>
</evidence>
<feature type="compositionally biased region" description="Basic and acidic residues" evidence="1">
    <location>
        <begin position="31"/>
        <end position="43"/>
    </location>
</feature>
<evidence type="ECO:0000313" key="5">
    <source>
        <dbReference type="Proteomes" id="UP000663870"/>
    </source>
</evidence>
<evidence type="ECO:0000256" key="1">
    <source>
        <dbReference type="SAM" id="MobiDB-lite"/>
    </source>
</evidence>
<sequence length="173" mass="19913">DGLSDVDRFDENDEITKEMKSNSDSDSDSDDNNRVDRDEHDNEQIESIVISTNIQPILSEQIKTGNAYEKDNQKIRKEDETRAIKSNVMSFSNASFNLSETITEDKIRNLLLEKQQMTLTELIQNFLPTTEDLQTKEKEIKDDIAQKIAIILKHLNIEEKIINGEQVIKLKTT</sequence>
<protein>
    <submittedName>
        <fullName evidence="2">Uncharacterized protein</fullName>
    </submittedName>
</protein>
<organism evidence="2 4">
    <name type="scientific">Rotaria sordida</name>
    <dbReference type="NCBI Taxonomy" id="392033"/>
    <lineage>
        <taxon>Eukaryota</taxon>
        <taxon>Metazoa</taxon>
        <taxon>Spiralia</taxon>
        <taxon>Gnathifera</taxon>
        <taxon>Rotifera</taxon>
        <taxon>Eurotatoria</taxon>
        <taxon>Bdelloidea</taxon>
        <taxon>Philodinida</taxon>
        <taxon>Philodinidae</taxon>
        <taxon>Rotaria</taxon>
    </lineage>
</organism>
<comment type="caution">
    <text evidence="2">The sequence shown here is derived from an EMBL/GenBank/DDBJ whole genome shotgun (WGS) entry which is preliminary data.</text>
</comment>
<accession>A0A815FNJ1</accession>
<keyword evidence="5" id="KW-1185">Reference proteome</keyword>
<dbReference type="InterPro" id="IPR036388">
    <property type="entry name" value="WH-like_DNA-bd_sf"/>
</dbReference>
<evidence type="ECO:0000313" key="2">
    <source>
        <dbReference type="EMBL" id="CAF1329557.1"/>
    </source>
</evidence>
<dbReference type="Proteomes" id="UP000663870">
    <property type="component" value="Unassembled WGS sequence"/>
</dbReference>
<proteinExistence type="predicted"/>
<dbReference type="Gene3D" id="1.10.10.10">
    <property type="entry name" value="Winged helix-like DNA-binding domain superfamily/Winged helix DNA-binding domain"/>
    <property type="match status" value="1"/>
</dbReference>
<dbReference type="EMBL" id="CAJNOL010004572">
    <property type="protein sequence ID" value="CAF1590815.1"/>
    <property type="molecule type" value="Genomic_DNA"/>
</dbReference>